<sequence>MKVTKRDVHELIERYSHELISEEFIDLHCVSQQQDVEDNLSVNKNKADAKQQSSGEIEEKLNVRETVVSYIRKNHHKMEVTLYASNLFDDCALSHCYQLTKNRQKQLSLGRFLVVSLLLIISIFLFIESNYHFRPVHSSIEESGIEYNGPLHFLRIFL</sequence>
<keyword evidence="1" id="KW-1133">Transmembrane helix</keyword>
<gene>
    <name evidence="2" type="ORF">WA026_006250</name>
</gene>
<dbReference type="Proteomes" id="UP001431783">
    <property type="component" value="Unassembled WGS sequence"/>
</dbReference>
<dbReference type="EMBL" id="JARQZJ010000002">
    <property type="protein sequence ID" value="KAK9870160.1"/>
    <property type="molecule type" value="Genomic_DNA"/>
</dbReference>
<evidence type="ECO:0000313" key="2">
    <source>
        <dbReference type="EMBL" id="KAK9870160.1"/>
    </source>
</evidence>
<keyword evidence="3" id="KW-1185">Reference proteome</keyword>
<keyword evidence="1" id="KW-0812">Transmembrane</keyword>
<evidence type="ECO:0000256" key="1">
    <source>
        <dbReference type="SAM" id="Phobius"/>
    </source>
</evidence>
<reference evidence="2 3" key="1">
    <citation type="submission" date="2023-03" db="EMBL/GenBank/DDBJ databases">
        <title>Genome insight into feeding habits of ladybird beetles.</title>
        <authorList>
            <person name="Li H.-S."/>
            <person name="Huang Y.-H."/>
            <person name="Pang H."/>
        </authorList>
    </citation>
    <scope>NUCLEOTIDE SEQUENCE [LARGE SCALE GENOMIC DNA]</scope>
    <source>
        <strain evidence="2">SYSU_2023b</strain>
        <tissue evidence="2">Whole body</tissue>
    </source>
</reference>
<proteinExistence type="predicted"/>
<feature type="transmembrane region" description="Helical" evidence="1">
    <location>
        <begin position="109"/>
        <end position="127"/>
    </location>
</feature>
<keyword evidence="1" id="KW-0472">Membrane</keyword>
<organism evidence="2 3">
    <name type="scientific">Henosepilachna vigintioctopunctata</name>
    <dbReference type="NCBI Taxonomy" id="420089"/>
    <lineage>
        <taxon>Eukaryota</taxon>
        <taxon>Metazoa</taxon>
        <taxon>Ecdysozoa</taxon>
        <taxon>Arthropoda</taxon>
        <taxon>Hexapoda</taxon>
        <taxon>Insecta</taxon>
        <taxon>Pterygota</taxon>
        <taxon>Neoptera</taxon>
        <taxon>Endopterygota</taxon>
        <taxon>Coleoptera</taxon>
        <taxon>Polyphaga</taxon>
        <taxon>Cucujiformia</taxon>
        <taxon>Coccinelloidea</taxon>
        <taxon>Coccinellidae</taxon>
        <taxon>Epilachninae</taxon>
        <taxon>Epilachnini</taxon>
        <taxon>Henosepilachna</taxon>
    </lineage>
</organism>
<dbReference type="AlphaFoldDB" id="A0AAW1TJU0"/>
<protein>
    <submittedName>
        <fullName evidence="2">Uncharacterized protein</fullName>
    </submittedName>
</protein>
<accession>A0AAW1TJU0</accession>
<evidence type="ECO:0000313" key="3">
    <source>
        <dbReference type="Proteomes" id="UP001431783"/>
    </source>
</evidence>
<comment type="caution">
    <text evidence="2">The sequence shown here is derived from an EMBL/GenBank/DDBJ whole genome shotgun (WGS) entry which is preliminary data.</text>
</comment>
<name>A0AAW1TJU0_9CUCU</name>